<dbReference type="PANTHER" id="PTHR34223">
    <property type="entry name" value="OS11G0201299 PROTEIN"/>
    <property type="match status" value="1"/>
</dbReference>
<evidence type="ECO:0000259" key="1">
    <source>
        <dbReference type="PROSITE" id="PS50181"/>
    </source>
</evidence>
<dbReference type="Gene3D" id="3.80.10.10">
    <property type="entry name" value="Ribonuclease Inhibitor"/>
    <property type="match status" value="2"/>
</dbReference>
<proteinExistence type="predicted"/>
<dbReference type="InterPro" id="IPR001810">
    <property type="entry name" value="F-box_dom"/>
</dbReference>
<accession>A0A1Q3DG86</accession>
<feature type="domain" description="F-box" evidence="1">
    <location>
        <begin position="316"/>
        <end position="364"/>
    </location>
</feature>
<dbReference type="OrthoDB" id="1848700at2759"/>
<feature type="non-terminal residue" evidence="2">
    <location>
        <position position="575"/>
    </location>
</feature>
<dbReference type="EMBL" id="BDDD01007549">
    <property type="protein sequence ID" value="GAV91507.1"/>
    <property type="molecule type" value="Genomic_DNA"/>
</dbReference>
<dbReference type="PANTHER" id="PTHR34223:SF51">
    <property type="entry name" value="OS06G0556300 PROTEIN"/>
    <property type="match status" value="1"/>
</dbReference>
<name>A0A1Q3DG86_CEPFO</name>
<dbReference type="InterPro" id="IPR036047">
    <property type="entry name" value="F-box-like_dom_sf"/>
</dbReference>
<organism evidence="2 3">
    <name type="scientific">Cephalotus follicularis</name>
    <name type="common">Albany pitcher plant</name>
    <dbReference type="NCBI Taxonomy" id="3775"/>
    <lineage>
        <taxon>Eukaryota</taxon>
        <taxon>Viridiplantae</taxon>
        <taxon>Streptophyta</taxon>
        <taxon>Embryophyta</taxon>
        <taxon>Tracheophyta</taxon>
        <taxon>Spermatophyta</taxon>
        <taxon>Magnoliopsida</taxon>
        <taxon>eudicotyledons</taxon>
        <taxon>Gunneridae</taxon>
        <taxon>Pentapetalae</taxon>
        <taxon>rosids</taxon>
        <taxon>fabids</taxon>
        <taxon>Oxalidales</taxon>
        <taxon>Cephalotaceae</taxon>
        <taxon>Cephalotus</taxon>
    </lineage>
</organism>
<dbReference type="InterPro" id="IPR053781">
    <property type="entry name" value="F-box_AtFBL13-like"/>
</dbReference>
<dbReference type="SUPFAM" id="SSF52058">
    <property type="entry name" value="L domain-like"/>
    <property type="match status" value="1"/>
</dbReference>
<keyword evidence="3" id="KW-1185">Reference proteome</keyword>
<dbReference type="InterPro" id="IPR053197">
    <property type="entry name" value="F-box_SCFL_complex_component"/>
</dbReference>
<dbReference type="CDD" id="cd22160">
    <property type="entry name" value="F-box_AtFBL13-like"/>
    <property type="match status" value="1"/>
</dbReference>
<feature type="domain" description="F-box" evidence="1">
    <location>
        <begin position="1"/>
        <end position="53"/>
    </location>
</feature>
<reference evidence="3" key="1">
    <citation type="submission" date="2016-04" db="EMBL/GenBank/DDBJ databases">
        <title>Cephalotus genome sequencing.</title>
        <authorList>
            <person name="Fukushima K."/>
            <person name="Hasebe M."/>
            <person name="Fang X."/>
        </authorList>
    </citation>
    <scope>NUCLEOTIDE SEQUENCE [LARGE SCALE GENOMIC DNA]</scope>
    <source>
        <strain evidence="3">cv. St1</strain>
    </source>
</reference>
<dbReference type="PROSITE" id="PS50181">
    <property type="entry name" value="FBOX"/>
    <property type="match status" value="2"/>
</dbReference>
<feature type="non-terminal residue" evidence="2">
    <location>
        <position position="1"/>
    </location>
</feature>
<dbReference type="Proteomes" id="UP000187406">
    <property type="component" value="Unassembled WGS sequence"/>
</dbReference>
<dbReference type="InterPro" id="IPR032675">
    <property type="entry name" value="LRR_dom_sf"/>
</dbReference>
<evidence type="ECO:0000313" key="3">
    <source>
        <dbReference type="Proteomes" id="UP000187406"/>
    </source>
</evidence>
<sequence length="575" mass="65980">DIISKLPQDIFHQVLSLLDTKDAVRTSFVSKKWETLWNSIPTLNFNSTDFRTLKSFKKFVNYVLSLRDNDCNVHTIRYHREGSTDKSLMNKVINYAVTHSVRYLKVSASDFPPFTPSRKFFKCQSLQNLALRNFRDVWFPVEASLFNSLTILNFKECTIVHNKNIRNYNPDECFDPFLGCVNLKFLCLQDCLFSGGKTLKLTLPKVVNLTIVRLIYESNNSTNNGEAKVELFAPKMTAFNFSSSSRALCFSKMDISSLESVFVDITPGFAPGFVPLTDPRDANKMNKDLIKMMGWLQKAQFLTATYQTTEGKTTQKDRLISLPDSIIHKIFSYVDAKQAVQTSVLSTDWKDVWKSLPDLNFDTYSFSNIGSFKKFTTNILSKRNGKCTVGEIRLFCIHTSDKALIRRVINYALTHGVISLTIHVSTDFAPFCPLPKPLKHQSIKILRLGNFHTVRLSCLFQSLTVLQLSSCTFIYDGDKQDDERCFEPFVNCTNLKTLYLGRCKFWGGKTLKFSFPNLIEFTAISMRFGWDEYEDSKVEFFAPKLTYFSFTSTRPLCFSKIDVPALEEMYIDVRT</sequence>
<gene>
    <name evidence="2" type="ORF">CFOL_v3_34901</name>
</gene>
<comment type="caution">
    <text evidence="2">The sequence shown here is derived from an EMBL/GenBank/DDBJ whole genome shotgun (WGS) entry which is preliminary data.</text>
</comment>
<dbReference type="Pfam" id="PF00646">
    <property type="entry name" value="F-box"/>
    <property type="match status" value="2"/>
</dbReference>
<dbReference type="InParanoid" id="A0A1Q3DG86"/>
<evidence type="ECO:0000313" key="2">
    <source>
        <dbReference type="EMBL" id="GAV91507.1"/>
    </source>
</evidence>
<protein>
    <submittedName>
        <fullName evidence="2">F-box domain-containing protein</fullName>
    </submittedName>
</protein>
<dbReference type="STRING" id="3775.A0A1Q3DG86"/>
<dbReference type="AlphaFoldDB" id="A0A1Q3DG86"/>
<dbReference type="SMART" id="SM00256">
    <property type="entry name" value="FBOX"/>
    <property type="match status" value="2"/>
</dbReference>
<dbReference type="SUPFAM" id="SSF81383">
    <property type="entry name" value="F-box domain"/>
    <property type="match status" value="2"/>
</dbReference>